<reference evidence="2 3" key="1">
    <citation type="journal article" date="2014" name="BMC Genomics">
        <title>Comparison of environmental and isolate Sulfobacillus genomes reveals diverse carbon, sulfur, nitrogen, and hydrogen metabolisms.</title>
        <authorList>
            <person name="Justice N.B."/>
            <person name="Norman A."/>
            <person name="Brown C.T."/>
            <person name="Singh A."/>
            <person name="Thomas B.C."/>
            <person name="Banfield J.F."/>
        </authorList>
    </citation>
    <scope>NUCLEOTIDE SEQUENCE [LARGE SCALE GENOMIC DNA]</scope>
    <source>
        <strain evidence="2">AMDSBA1</strain>
    </source>
</reference>
<comment type="caution">
    <text evidence="2">The sequence shown here is derived from an EMBL/GenBank/DDBJ whole genome shotgun (WGS) entry which is preliminary data.</text>
</comment>
<feature type="transmembrane region" description="Helical" evidence="1">
    <location>
        <begin position="469"/>
        <end position="487"/>
    </location>
</feature>
<feature type="transmembrane region" description="Helical" evidence="1">
    <location>
        <begin position="155"/>
        <end position="171"/>
    </location>
</feature>
<feature type="transmembrane region" description="Helical" evidence="1">
    <location>
        <begin position="69"/>
        <end position="93"/>
    </location>
</feature>
<dbReference type="Proteomes" id="UP000242699">
    <property type="component" value="Unassembled WGS sequence"/>
</dbReference>
<feature type="transmembrane region" description="Helical" evidence="1">
    <location>
        <begin position="305"/>
        <end position="325"/>
    </location>
</feature>
<feature type="transmembrane region" description="Helical" evidence="1">
    <location>
        <begin position="438"/>
        <end position="457"/>
    </location>
</feature>
<feature type="transmembrane region" description="Helical" evidence="1">
    <location>
        <begin position="183"/>
        <end position="216"/>
    </location>
</feature>
<feature type="transmembrane region" description="Helical" evidence="1">
    <location>
        <begin position="15"/>
        <end position="32"/>
    </location>
</feature>
<keyword evidence="1" id="KW-0812">Transmembrane</keyword>
<dbReference type="AlphaFoldDB" id="A0A2T2X0X3"/>
<protein>
    <recommendedName>
        <fullName evidence="4">YfhO family protein</fullName>
    </recommendedName>
</protein>
<feature type="transmembrane region" description="Helical" evidence="1">
    <location>
        <begin position="228"/>
        <end position="252"/>
    </location>
</feature>
<feature type="transmembrane region" description="Helical" evidence="1">
    <location>
        <begin position="99"/>
        <end position="119"/>
    </location>
</feature>
<feature type="transmembrane region" description="Helical" evidence="1">
    <location>
        <begin position="131"/>
        <end position="149"/>
    </location>
</feature>
<organism evidence="2 3">
    <name type="scientific">Sulfobacillus benefaciens</name>
    <dbReference type="NCBI Taxonomy" id="453960"/>
    <lineage>
        <taxon>Bacteria</taxon>
        <taxon>Bacillati</taxon>
        <taxon>Bacillota</taxon>
        <taxon>Clostridia</taxon>
        <taxon>Eubacteriales</taxon>
        <taxon>Clostridiales Family XVII. Incertae Sedis</taxon>
        <taxon>Sulfobacillus</taxon>
    </lineage>
</organism>
<evidence type="ECO:0000256" key="1">
    <source>
        <dbReference type="SAM" id="Phobius"/>
    </source>
</evidence>
<keyword evidence="1" id="KW-1133">Transmembrane helix</keyword>
<evidence type="ECO:0008006" key="4">
    <source>
        <dbReference type="Google" id="ProtNLM"/>
    </source>
</evidence>
<sequence length="862" mass="94633">MMPWANSSLRRHPDGWAIASLVAVSLIFLVLFKPGVSSLHGDDLIQNYPLRVFVGEILRSGHLPAWNPYIWSGTPLLAGFNAGAAYPLTWFFAALPGPWAWTLTLGAVYALAASGFYCFMRELGHSRWASWMAAATFAFAGFMISQMVHLGTIEGVAWVGWIGLFVTRLARSEKWPERLTWTVYLGVSAGLVILTGSPEPMAFGAIFAAMTAFYALWDPRSRRGASLLAYALAGVLALLLSAVQWVPGLAFIHISQRHAVSLATFGSMSLPPIAWIFFIWPYIHGGYSRFLAPINYRGPFNLPEISGYVGLLPILAGLSLVVAPWNKENRRLVAMYYTWGIVGVLLSAGRFTPLEAILYHLPFYHGIRAQNRNLFMVDAALAALFATWLDMVRTGRLYARRKFSWRIWVPGVIFAALFLLCLHIGMTTAQINVGYLSVYIVVGFVLGSVALGIYFGLPWLSPRRRMQLLTAFAVVDLGLYAAGQYWLNPPVLTVATGSPSLSTRMTAIVGTGGRYGIYDPQLAYYPQMEALNEPDLNLLNGLKSFQGYGSLVSARYQSATSAHGQGVFNPRLLSRPLVNKLNVTTVFTVSQYLLKSVGAHASSATLRLKPGEGLPDAAHPWFFGMALPLRQVRLNFPSGEVLRPGPWKLGALLSSGRVRWYKPTISRTGTVITLSLPSHPSISAIVIRPPQGFSAKPSGAVITAGKAGIVRRFVPNAPLTGSMPFPQWRYEGHLGSFSVFRNTRARGWFWLGYKGRVKAVHTKNPNQIAAKVDTPAPTRLYWSQAYSPGWTATISHAGITRPISDPPGVIQSVKVPKGRSRVIFRYRAPELNQSLLLSVGGIAVALAIGIFSRRKRPVNRNA</sequence>
<feature type="transmembrane region" description="Helical" evidence="1">
    <location>
        <begin position="373"/>
        <end position="391"/>
    </location>
</feature>
<evidence type="ECO:0000313" key="2">
    <source>
        <dbReference type="EMBL" id="PSR28126.1"/>
    </source>
</evidence>
<accession>A0A2T2X0X3</accession>
<proteinExistence type="predicted"/>
<feature type="transmembrane region" description="Helical" evidence="1">
    <location>
        <begin position="835"/>
        <end position="852"/>
    </location>
</feature>
<evidence type="ECO:0000313" key="3">
    <source>
        <dbReference type="Proteomes" id="UP000242699"/>
    </source>
</evidence>
<feature type="transmembrane region" description="Helical" evidence="1">
    <location>
        <begin position="259"/>
        <end position="283"/>
    </location>
</feature>
<name>A0A2T2X0X3_9FIRM</name>
<gene>
    <name evidence="2" type="ORF">C7B43_10395</name>
</gene>
<feature type="transmembrane region" description="Helical" evidence="1">
    <location>
        <begin position="403"/>
        <end position="426"/>
    </location>
</feature>
<feature type="transmembrane region" description="Helical" evidence="1">
    <location>
        <begin position="332"/>
        <end position="353"/>
    </location>
</feature>
<dbReference type="EMBL" id="PXYT01000021">
    <property type="protein sequence ID" value="PSR28126.1"/>
    <property type="molecule type" value="Genomic_DNA"/>
</dbReference>
<keyword evidence="1" id="KW-0472">Membrane</keyword>